<keyword evidence="5" id="KW-1185">Reference proteome</keyword>
<dbReference type="PANTHER" id="PTHR35038:SF8">
    <property type="entry name" value="C-TYPE POLYHEME CYTOCHROME OMCC"/>
    <property type="match status" value="1"/>
</dbReference>
<evidence type="ECO:0000256" key="1">
    <source>
        <dbReference type="ARBA" id="ARBA00022729"/>
    </source>
</evidence>
<dbReference type="EMBL" id="CP003360">
    <property type="protein sequence ID" value="AFM26915.1"/>
    <property type="molecule type" value="Genomic_DNA"/>
</dbReference>
<proteinExistence type="predicted"/>
<gene>
    <name evidence="4" type="ordered locus">Desti_4281</name>
</gene>
<dbReference type="Pfam" id="PF13447">
    <property type="entry name" value="Multi-haem_cyto"/>
    <property type="match status" value="1"/>
</dbReference>
<dbReference type="HOGENOM" id="CLU_017567_0_0_7"/>
<dbReference type="OrthoDB" id="9814800at2"/>
<dbReference type="KEGG" id="dti:Desti_4281"/>
<feature type="domain" description="Cytochrome c-552/4" evidence="3">
    <location>
        <begin position="131"/>
        <end position="209"/>
    </location>
</feature>
<dbReference type="PANTHER" id="PTHR35038">
    <property type="entry name" value="DISSIMILATORY SULFITE REDUCTASE SIRA"/>
    <property type="match status" value="1"/>
</dbReference>
<dbReference type="Proteomes" id="UP000006055">
    <property type="component" value="Chromosome"/>
</dbReference>
<evidence type="ECO:0000256" key="2">
    <source>
        <dbReference type="SAM" id="SignalP"/>
    </source>
</evidence>
<dbReference type="InterPro" id="IPR051829">
    <property type="entry name" value="Multiheme_Cytochr_ET"/>
</dbReference>
<dbReference type="eggNOG" id="COG1196">
    <property type="taxonomic scope" value="Bacteria"/>
</dbReference>
<dbReference type="AlphaFoldDB" id="I4CBH4"/>
<protein>
    <recommendedName>
        <fullName evidence="3">Cytochrome c-552/4 domain-containing protein</fullName>
    </recommendedName>
</protein>
<dbReference type="Pfam" id="PF13435">
    <property type="entry name" value="Cytochrome_C554"/>
    <property type="match status" value="1"/>
</dbReference>
<reference evidence="5" key="1">
    <citation type="submission" date="2012-06" db="EMBL/GenBank/DDBJ databases">
        <title>Complete sequence of chromosome of Desulfomonile tiedjei DSM 6799.</title>
        <authorList>
            <person name="Lucas S."/>
            <person name="Copeland A."/>
            <person name="Lapidus A."/>
            <person name="Glavina del Rio T."/>
            <person name="Dalin E."/>
            <person name="Tice H."/>
            <person name="Bruce D."/>
            <person name="Goodwin L."/>
            <person name="Pitluck S."/>
            <person name="Peters L."/>
            <person name="Ovchinnikova G."/>
            <person name="Zeytun A."/>
            <person name="Lu M."/>
            <person name="Kyrpides N."/>
            <person name="Mavromatis K."/>
            <person name="Ivanova N."/>
            <person name="Brettin T."/>
            <person name="Detter J.C."/>
            <person name="Han C."/>
            <person name="Larimer F."/>
            <person name="Land M."/>
            <person name="Hauser L."/>
            <person name="Markowitz V."/>
            <person name="Cheng J.-F."/>
            <person name="Hugenholtz P."/>
            <person name="Woyke T."/>
            <person name="Wu D."/>
            <person name="Spring S."/>
            <person name="Schroeder M."/>
            <person name="Brambilla E."/>
            <person name="Klenk H.-P."/>
            <person name="Eisen J.A."/>
        </authorList>
    </citation>
    <scope>NUCLEOTIDE SEQUENCE [LARGE SCALE GENOMIC DNA]</scope>
    <source>
        <strain evidence="5">ATCC 49306 / DSM 6799 / DCB-1</strain>
    </source>
</reference>
<organism evidence="4 5">
    <name type="scientific">Desulfomonile tiedjei (strain ATCC 49306 / DSM 6799 / DCB-1)</name>
    <dbReference type="NCBI Taxonomy" id="706587"/>
    <lineage>
        <taxon>Bacteria</taxon>
        <taxon>Pseudomonadati</taxon>
        <taxon>Thermodesulfobacteriota</taxon>
        <taxon>Desulfomonilia</taxon>
        <taxon>Desulfomonilales</taxon>
        <taxon>Desulfomonilaceae</taxon>
        <taxon>Desulfomonile</taxon>
    </lineage>
</organism>
<dbReference type="PATRIC" id="fig|706587.4.peg.4856"/>
<evidence type="ECO:0000313" key="5">
    <source>
        <dbReference type="Proteomes" id="UP000006055"/>
    </source>
</evidence>
<dbReference type="InterPro" id="IPR023155">
    <property type="entry name" value="Cyt_c-552/4"/>
</dbReference>
<evidence type="ECO:0000313" key="4">
    <source>
        <dbReference type="EMBL" id="AFM26915.1"/>
    </source>
</evidence>
<evidence type="ECO:0000259" key="3">
    <source>
        <dbReference type="Pfam" id="PF13435"/>
    </source>
</evidence>
<name>I4CBH4_DESTA</name>
<dbReference type="InterPro" id="IPR036280">
    <property type="entry name" value="Multihaem_cyt_sf"/>
</dbReference>
<dbReference type="RefSeq" id="WP_014812035.1">
    <property type="nucleotide sequence ID" value="NC_018025.1"/>
</dbReference>
<keyword evidence="1 2" id="KW-0732">Signal</keyword>
<dbReference type="PROSITE" id="PS51257">
    <property type="entry name" value="PROKAR_LIPOPROTEIN"/>
    <property type="match status" value="1"/>
</dbReference>
<accession>I4CBH4</accession>
<sequence>MPINRLDTNRIFAPQSATAVFALILIAFSCPISASEAPVSEATQECIDCHATFAPAMIADWKKSLHAKTTPAAARKKPELERRVSSPNIPEQLAGVAVGCAECHSLNPAAHKDTFDHNDKKVHLTVTPNDCAVCHAEESQQFDQNLMSHAWGNLTKNSVFSSLMNAVNGLQSVHGLKSTLIAPDQKSQDDSCLQCHGTEVQVKGLQTRETDQGTFDFPVLTGWPNQGVGRINPDGSKGSCSACHNRHQFAIEIARSPGTCAQCHKGPDVPAYKVYSVSKHGALYSALAKEWNFKSVPWRVGEDFTAPTCATCHASLLTSPDGDVIAKRTHRMNDRIPWRLFGLIYSHAHPKSPDTSIIKNKNGLPLPTTLTGESAKEYLINDEEIAARQKTMQEVCKSCHTTDWVDGHWDLFQNSRKTSDAMVLSATEIMRTAWDKKLADNSNLFDEAIEKKWIEQWLFHANSVRLSSAMLGADYGVFDGGRWSLSKNIQDMLDYMKFLMKPGATEGAEQPRQKPKQR</sequence>
<dbReference type="STRING" id="706587.Desti_4281"/>
<dbReference type="Gene3D" id="1.10.780.10">
    <property type="entry name" value="Hydroxylamine Oxidoreductase, Chain A, domain 1"/>
    <property type="match status" value="1"/>
</dbReference>
<dbReference type="Gene3D" id="1.20.850.10">
    <property type="entry name" value="Hydroxylamine Oxidoreductase, Chain A, domain 2"/>
    <property type="match status" value="1"/>
</dbReference>
<feature type="chain" id="PRO_5003687680" description="Cytochrome c-552/4 domain-containing protein" evidence="2">
    <location>
        <begin position="35"/>
        <end position="518"/>
    </location>
</feature>
<feature type="signal peptide" evidence="2">
    <location>
        <begin position="1"/>
        <end position="34"/>
    </location>
</feature>
<dbReference type="eggNOG" id="COG1730">
    <property type="taxonomic scope" value="Bacteria"/>
</dbReference>
<dbReference type="SUPFAM" id="SSF48695">
    <property type="entry name" value="Multiheme cytochromes"/>
    <property type="match status" value="1"/>
</dbReference>